<dbReference type="EMBL" id="BPLR01008121">
    <property type="protein sequence ID" value="GIY22237.1"/>
    <property type="molecule type" value="Genomic_DNA"/>
</dbReference>
<evidence type="ECO:0000313" key="1">
    <source>
        <dbReference type="EMBL" id="GIY22237.1"/>
    </source>
</evidence>
<reference evidence="1 2" key="1">
    <citation type="submission" date="2021-06" db="EMBL/GenBank/DDBJ databases">
        <title>Caerostris extrusa draft genome.</title>
        <authorList>
            <person name="Kono N."/>
            <person name="Arakawa K."/>
        </authorList>
    </citation>
    <scope>NUCLEOTIDE SEQUENCE [LARGE SCALE GENOMIC DNA]</scope>
</reference>
<comment type="caution">
    <text evidence="1">The sequence shown here is derived from an EMBL/GenBank/DDBJ whole genome shotgun (WGS) entry which is preliminary data.</text>
</comment>
<evidence type="ECO:0000313" key="2">
    <source>
        <dbReference type="Proteomes" id="UP001054945"/>
    </source>
</evidence>
<dbReference type="AlphaFoldDB" id="A0AAV4RLL4"/>
<dbReference type="Proteomes" id="UP001054945">
    <property type="component" value="Unassembled WGS sequence"/>
</dbReference>
<accession>A0AAV4RLL4</accession>
<protein>
    <submittedName>
        <fullName evidence="1">Uncharacterized protein</fullName>
    </submittedName>
</protein>
<proteinExistence type="predicted"/>
<gene>
    <name evidence="1" type="ORF">CEXT_599761</name>
</gene>
<sequence length="136" mass="15622">MKFLEKIILDDFKTDYNTPISKPSLPTSPPLRLLSRQEVQLRDESSIMWNQFFPVAVDENPLFHHHLRWDSSLDKKLSSRQTFDCVESILSVAVGEETSSQCCSSYTKRKPPLPASPPLGLLSRQKVEFREEPSIM</sequence>
<organism evidence="1 2">
    <name type="scientific">Caerostris extrusa</name>
    <name type="common">Bark spider</name>
    <name type="synonym">Caerostris bankana</name>
    <dbReference type="NCBI Taxonomy" id="172846"/>
    <lineage>
        <taxon>Eukaryota</taxon>
        <taxon>Metazoa</taxon>
        <taxon>Ecdysozoa</taxon>
        <taxon>Arthropoda</taxon>
        <taxon>Chelicerata</taxon>
        <taxon>Arachnida</taxon>
        <taxon>Araneae</taxon>
        <taxon>Araneomorphae</taxon>
        <taxon>Entelegynae</taxon>
        <taxon>Araneoidea</taxon>
        <taxon>Araneidae</taxon>
        <taxon>Caerostris</taxon>
    </lineage>
</organism>
<name>A0AAV4RLL4_CAEEX</name>
<keyword evidence="2" id="KW-1185">Reference proteome</keyword>